<gene>
    <name evidence="2" type="ORF">AVDCRST_MAG06-1665</name>
</gene>
<dbReference type="EMBL" id="CADCUP010000113">
    <property type="protein sequence ID" value="CAA9392203.1"/>
    <property type="molecule type" value="Genomic_DNA"/>
</dbReference>
<evidence type="ECO:0000313" key="2">
    <source>
        <dbReference type="EMBL" id="CAA9392203.1"/>
    </source>
</evidence>
<sequence>MPTTIADDPSRAVPAGVAATMPSTPASVSAASLTAASPVPGGVSTRSTMPGAGLAPVAAWMRSTARTDSASGGAKPPSESSAPATGPPNAPATRTNRKTATRARRGWSWSLSTRRVVGEEVMARPSRHRAVRRVLPGAYPRRFGPPPYSRRCTTGQEGYRPP</sequence>
<feature type="compositionally biased region" description="Basic residues" evidence="1">
    <location>
        <begin position="95"/>
        <end position="105"/>
    </location>
</feature>
<reference evidence="2" key="1">
    <citation type="submission" date="2020-02" db="EMBL/GenBank/DDBJ databases">
        <authorList>
            <person name="Meier V. D."/>
        </authorList>
    </citation>
    <scope>NUCLEOTIDE SEQUENCE</scope>
    <source>
        <strain evidence="2">AVDCRST_MAG06</strain>
    </source>
</reference>
<protein>
    <submittedName>
        <fullName evidence="2">Uncharacterized protein</fullName>
    </submittedName>
</protein>
<dbReference type="AlphaFoldDB" id="A0A6J4NMB7"/>
<organism evidence="2">
    <name type="scientific">uncultured Nocardioides sp</name>
    <dbReference type="NCBI Taxonomy" id="198441"/>
    <lineage>
        <taxon>Bacteria</taxon>
        <taxon>Bacillati</taxon>
        <taxon>Actinomycetota</taxon>
        <taxon>Actinomycetes</taxon>
        <taxon>Propionibacteriales</taxon>
        <taxon>Nocardioidaceae</taxon>
        <taxon>Nocardioides</taxon>
        <taxon>environmental samples</taxon>
    </lineage>
</organism>
<proteinExistence type="predicted"/>
<accession>A0A6J4NMB7</accession>
<evidence type="ECO:0000256" key="1">
    <source>
        <dbReference type="SAM" id="MobiDB-lite"/>
    </source>
</evidence>
<name>A0A6J4NMB7_9ACTN</name>
<feature type="compositionally biased region" description="Low complexity" evidence="1">
    <location>
        <begin position="18"/>
        <end position="40"/>
    </location>
</feature>
<feature type="region of interest" description="Disordered" evidence="1">
    <location>
        <begin position="136"/>
        <end position="162"/>
    </location>
</feature>
<feature type="region of interest" description="Disordered" evidence="1">
    <location>
        <begin position="1"/>
        <end position="107"/>
    </location>
</feature>